<dbReference type="Gene3D" id="3.40.50.300">
    <property type="entry name" value="P-loop containing nucleotide triphosphate hydrolases"/>
    <property type="match status" value="1"/>
</dbReference>
<dbReference type="AlphaFoldDB" id="A0A485KAA0"/>
<dbReference type="InterPro" id="IPR000795">
    <property type="entry name" value="T_Tr_GTP-bd_dom"/>
</dbReference>
<dbReference type="InterPro" id="IPR050055">
    <property type="entry name" value="EF-Tu_GTPase"/>
</dbReference>
<dbReference type="InterPro" id="IPR027417">
    <property type="entry name" value="P-loop_NTPase"/>
</dbReference>
<feature type="domain" description="Tr-type G" evidence="2">
    <location>
        <begin position="1"/>
        <end position="191"/>
    </location>
</feature>
<dbReference type="EMBL" id="CAADRA010000210">
    <property type="protein sequence ID" value="VFT79249.1"/>
    <property type="molecule type" value="Genomic_DNA"/>
</dbReference>
<dbReference type="GO" id="GO:0003746">
    <property type="term" value="F:translation elongation factor activity"/>
    <property type="evidence" value="ECO:0007669"/>
    <property type="project" value="TreeGrafter"/>
</dbReference>
<dbReference type="GO" id="GO:0003924">
    <property type="term" value="F:GTPase activity"/>
    <property type="evidence" value="ECO:0007669"/>
    <property type="project" value="InterPro"/>
</dbReference>
<dbReference type="PANTHER" id="PTHR43721">
    <property type="entry name" value="ELONGATION FACTOR TU-RELATED"/>
    <property type="match status" value="1"/>
</dbReference>
<reference evidence="3" key="2">
    <citation type="submission" date="2019-06" db="EMBL/GenBank/DDBJ databases">
        <title>Genomics analysis of Aphanomyces spp. identifies a new class of oomycete effector associated with host adaptation.</title>
        <authorList>
            <person name="Gaulin E."/>
        </authorList>
    </citation>
    <scope>NUCLEOTIDE SEQUENCE</scope>
    <source>
        <strain evidence="3">CBS 578.67</strain>
    </source>
</reference>
<gene>
    <name evidence="4" type="primary">Aste57867_2045</name>
    <name evidence="3" type="ORF">As57867_002041</name>
    <name evidence="4" type="ORF">ASTE57867_2045</name>
</gene>
<dbReference type="FunFam" id="2.40.30.10:FF:000052">
    <property type="entry name" value="Selenocysteine-specific elongation factor EF-Sec"/>
    <property type="match status" value="1"/>
</dbReference>
<dbReference type="Gene3D" id="2.40.30.10">
    <property type="entry name" value="Translation factors"/>
    <property type="match status" value="2"/>
</dbReference>
<dbReference type="InterPro" id="IPR049393">
    <property type="entry name" value="eEFSec_III"/>
</dbReference>
<dbReference type="CDD" id="cd03696">
    <property type="entry name" value="SelB_II"/>
    <property type="match status" value="1"/>
</dbReference>
<dbReference type="CDD" id="cd04094">
    <property type="entry name" value="eSelB_III"/>
    <property type="match status" value="1"/>
</dbReference>
<dbReference type="PANTHER" id="PTHR43721:SF11">
    <property type="entry name" value="SELENOCYSTEINE-SPECIFIC ELONGATION FACTOR"/>
    <property type="match status" value="1"/>
</dbReference>
<protein>
    <recommendedName>
        <fullName evidence="1">Elongation factor Tu, chloroplastic</fullName>
    </recommendedName>
</protein>
<accession>A0A485KAA0</accession>
<dbReference type="GO" id="GO:0001514">
    <property type="term" value="P:selenocysteine incorporation"/>
    <property type="evidence" value="ECO:0007669"/>
    <property type="project" value="TreeGrafter"/>
</dbReference>
<reference evidence="4 5" key="1">
    <citation type="submission" date="2019-03" db="EMBL/GenBank/DDBJ databases">
        <authorList>
            <person name="Gaulin E."/>
            <person name="Dumas B."/>
        </authorList>
    </citation>
    <scope>NUCLEOTIDE SEQUENCE [LARGE SCALE GENOMIC DNA]</scope>
    <source>
        <strain evidence="4">CBS 568.67</strain>
    </source>
</reference>
<dbReference type="InterPro" id="IPR009000">
    <property type="entry name" value="Transl_B-barrel_sf"/>
</dbReference>
<evidence type="ECO:0000313" key="4">
    <source>
        <dbReference type="EMBL" id="VFT79249.1"/>
    </source>
</evidence>
<sequence length="630" mass="68405">MPFSSSPPMWTDSGKTSLVRSLSTHLSTAALDKNPQSKARGITLDLGFSSFTLPFADDDTNVAQITLVDCPGHASLIKTVIGGAHIIDMALLVIDAVKGIQMQTIESTVLAEIATPHVLVVLNKIDLYPEATREHDILRMSRTIRQFLQSSPELRDAPIVPVASGDADGTRAPLEMPALLAAMREHLHVPRRSAEGPLCYAIDHCFPLRGKGTVLTGTVLSGRVRVNDSIALPMVGAEKKVKSLQMFHSNVDQAIQGDRVGIRLHGLDASTLERGLAITPQSLGFTSNLVLRVHQIRFFSLACASGAKVHVTVGHATVLAKTTFFTGDRATDLFDATREYMYVPSLPPLQEKQVDDVWCLLQLEREILCPPSSQIVCSRLDTDVNKQLCRIAFYGPLAATIEHVATGVRIGKVKERRGVVDKTLDDGDVVVVRDLFRKETNLDIFRGLRVQNGRTLAVGTLDAAFGKTGKCRALFDVAGAMPGDAIVLRFTKMLFQEKTLAHRLRQTKTLYEAVDTPVDNADDCERRQAPSSDAVLLPIIAVDVEKKCRVGLVERLKGETAPNGSNPMVIATGLFATADEATAFVGAEVVTDANEHGHVEALFGKAGKVRVVFELGTMARVGDQLKLFEK</sequence>
<proteinExistence type="predicted"/>
<evidence type="ECO:0000256" key="1">
    <source>
        <dbReference type="ARBA" id="ARBA00021392"/>
    </source>
</evidence>
<keyword evidence="5" id="KW-1185">Reference proteome</keyword>
<dbReference type="PROSITE" id="PS51722">
    <property type="entry name" value="G_TR_2"/>
    <property type="match status" value="1"/>
</dbReference>
<dbReference type="InterPro" id="IPR004161">
    <property type="entry name" value="EFTu-like_2"/>
</dbReference>
<dbReference type="SUPFAM" id="SSF50447">
    <property type="entry name" value="Translation proteins"/>
    <property type="match status" value="1"/>
</dbReference>
<evidence type="ECO:0000313" key="3">
    <source>
        <dbReference type="EMBL" id="KAF0717845.1"/>
    </source>
</evidence>
<evidence type="ECO:0000313" key="5">
    <source>
        <dbReference type="Proteomes" id="UP000332933"/>
    </source>
</evidence>
<dbReference type="PRINTS" id="PR00315">
    <property type="entry name" value="ELONGATNFCT"/>
</dbReference>
<dbReference type="Pfam" id="PF00009">
    <property type="entry name" value="GTP_EFTU"/>
    <property type="match status" value="1"/>
</dbReference>
<dbReference type="SUPFAM" id="SSF52540">
    <property type="entry name" value="P-loop containing nucleoside triphosphate hydrolases"/>
    <property type="match status" value="1"/>
</dbReference>
<dbReference type="GO" id="GO:0005525">
    <property type="term" value="F:GTP binding"/>
    <property type="evidence" value="ECO:0007669"/>
    <property type="project" value="InterPro"/>
</dbReference>
<dbReference type="Pfam" id="PF21131">
    <property type="entry name" value="eEFSec_4th"/>
    <property type="match status" value="2"/>
</dbReference>
<evidence type="ECO:0000259" key="2">
    <source>
        <dbReference type="PROSITE" id="PS51722"/>
    </source>
</evidence>
<organism evidence="4 5">
    <name type="scientific">Aphanomyces stellatus</name>
    <dbReference type="NCBI Taxonomy" id="120398"/>
    <lineage>
        <taxon>Eukaryota</taxon>
        <taxon>Sar</taxon>
        <taxon>Stramenopiles</taxon>
        <taxon>Oomycota</taxon>
        <taxon>Saprolegniomycetes</taxon>
        <taxon>Saprolegniales</taxon>
        <taxon>Verrucalvaceae</taxon>
        <taxon>Aphanomyces</taxon>
    </lineage>
</organism>
<dbReference type="Pfam" id="PF21208">
    <property type="entry name" value="euk_SelB_III"/>
    <property type="match status" value="1"/>
</dbReference>
<dbReference type="EMBL" id="VJMH01000210">
    <property type="protein sequence ID" value="KAF0717845.1"/>
    <property type="molecule type" value="Genomic_DNA"/>
</dbReference>
<name>A0A485KAA0_9STRA</name>
<dbReference type="OrthoDB" id="2067at2759"/>
<dbReference type="Proteomes" id="UP000332933">
    <property type="component" value="Unassembled WGS sequence"/>
</dbReference>
<dbReference type="InterPro" id="IPR049394">
    <property type="entry name" value="eEFSec_C"/>
</dbReference>
<dbReference type="Pfam" id="PF03144">
    <property type="entry name" value="GTP_EFTU_D2"/>
    <property type="match status" value="1"/>
</dbReference>